<evidence type="ECO:0000259" key="12">
    <source>
        <dbReference type="Pfam" id="PF01170"/>
    </source>
</evidence>
<dbReference type="OrthoDB" id="296065at2759"/>
<dbReference type="GO" id="GO:0008033">
    <property type="term" value="P:tRNA processing"/>
    <property type="evidence" value="ECO:0007669"/>
    <property type="project" value="UniProtKB-UniRule"/>
</dbReference>
<evidence type="ECO:0000256" key="2">
    <source>
        <dbReference type="ARBA" id="ARBA00022490"/>
    </source>
</evidence>
<evidence type="ECO:0000256" key="7">
    <source>
        <dbReference type="ARBA" id="ARBA00022694"/>
    </source>
</evidence>
<evidence type="ECO:0000313" key="14">
    <source>
        <dbReference type="EMBL" id="KAG0661962.1"/>
    </source>
</evidence>
<dbReference type="PANTHER" id="PTHR13370">
    <property type="entry name" value="RNA METHYLASE-RELATED"/>
    <property type="match status" value="1"/>
</dbReference>
<keyword evidence="4 10" id="KW-0489">Methyltransferase</keyword>
<dbReference type="InterPro" id="IPR000241">
    <property type="entry name" value="RlmKL-like_Mtase"/>
</dbReference>
<keyword evidence="15" id="KW-1185">Reference proteome</keyword>
<dbReference type="Proteomes" id="UP000777482">
    <property type="component" value="Unassembled WGS sequence"/>
</dbReference>
<dbReference type="GO" id="GO:0000049">
    <property type="term" value="F:tRNA binding"/>
    <property type="evidence" value="ECO:0007669"/>
    <property type="project" value="UniProtKB-UniRule"/>
</dbReference>
<evidence type="ECO:0000256" key="1">
    <source>
        <dbReference type="ARBA" id="ARBA00004496"/>
    </source>
</evidence>
<keyword evidence="8 10" id="KW-0694">RNA-binding</keyword>
<feature type="region of interest" description="Disordered" evidence="11">
    <location>
        <begin position="490"/>
        <end position="528"/>
    </location>
</feature>
<dbReference type="PROSITE" id="PS00092">
    <property type="entry name" value="N6_MTASE"/>
    <property type="match status" value="1"/>
</dbReference>
<dbReference type="PANTHER" id="PTHR13370:SF3">
    <property type="entry name" value="TRNA (GUANINE(10)-N2)-METHYLTRANSFERASE HOMOLOG"/>
    <property type="match status" value="1"/>
</dbReference>
<organism evidence="14 15">
    <name type="scientific">Rhodotorula mucilaginosa</name>
    <name type="common">Yeast</name>
    <name type="synonym">Rhodotorula rubra</name>
    <dbReference type="NCBI Taxonomy" id="5537"/>
    <lineage>
        <taxon>Eukaryota</taxon>
        <taxon>Fungi</taxon>
        <taxon>Dikarya</taxon>
        <taxon>Basidiomycota</taxon>
        <taxon>Pucciniomycotina</taxon>
        <taxon>Microbotryomycetes</taxon>
        <taxon>Sporidiobolales</taxon>
        <taxon>Sporidiobolaceae</taxon>
        <taxon>Rhodotorula</taxon>
    </lineage>
</organism>
<comment type="caution">
    <text evidence="14">The sequence shown here is derived from an EMBL/GenBank/DDBJ whole genome shotgun (WGS) entry which is preliminary data.</text>
</comment>
<dbReference type="InterPro" id="IPR059073">
    <property type="entry name" value="TRMT11_N"/>
</dbReference>
<dbReference type="GO" id="GO:0032259">
    <property type="term" value="P:methylation"/>
    <property type="evidence" value="ECO:0007669"/>
    <property type="project" value="UniProtKB-UniRule"/>
</dbReference>
<evidence type="ECO:0000256" key="3">
    <source>
        <dbReference type="ARBA" id="ARBA00022555"/>
    </source>
</evidence>
<reference evidence="14 15" key="1">
    <citation type="submission" date="2020-11" db="EMBL/GenBank/DDBJ databases">
        <title>Kefir isolates.</title>
        <authorList>
            <person name="Marcisauskas S."/>
            <person name="Kim Y."/>
            <person name="Blasche S."/>
        </authorList>
    </citation>
    <scope>NUCLEOTIDE SEQUENCE [LARGE SCALE GENOMIC DNA]</scope>
    <source>
        <strain evidence="14 15">KR</strain>
    </source>
</reference>
<evidence type="ECO:0000256" key="11">
    <source>
        <dbReference type="SAM" id="MobiDB-lite"/>
    </source>
</evidence>
<comment type="subcellular location">
    <subcellularLocation>
        <location evidence="1">Cytoplasm</location>
    </subcellularLocation>
</comment>
<proteinExistence type="inferred from homology"/>
<protein>
    <recommendedName>
        <fullName evidence="9">tRNA (guanine(10)-N(2))-methyltransferase</fullName>
        <ecNumber evidence="9">2.1.1.214</ecNumber>
    </recommendedName>
</protein>
<evidence type="ECO:0000259" key="13">
    <source>
        <dbReference type="Pfam" id="PF25904"/>
    </source>
</evidence>
<keyword evidence="6 10" id="KW-0949">S-adenosyl-L-methionine</keyword>
<feature type="region of interest" description="Disordered" evidence="11">
    <location>
        <begin position="183"/>
        <end position="205"/>
    </location>
</feature>
<dbReference type="InterPro" id="IPR002052">
    <property type="entry name" value="DNA_methylase_N6_adenine_CS"/>
</dbReference>
<evidence type="ECO:0000256" key="8">
    <source>
        <dbReference type="ARBA" id="ARBA00022884"/>
    </source>
</evidence>
<keyword evidence="3 10" id="KW-0820">tRNA-binding</keyword>
<evidence type="ECO:0000256" key="9">
    <source>
        <dbReference type="ARBA" id="ARBA00066937"/>
    </source>
</evidence>
<dbReference type="GO" id="GO:0043527">
    <property type="term" value="C:tRNA methyltransferase complex"/>
    <property type="evidence" value="ECO:0007669"/>
    <property type="project" value="UniProtKB-ARBA"/>
</dbReference>
<dbReference type="GO" id="GO:0160102">
    <property type="term" value="F:tRNA (guanine(10)-N2)-methyltransferase activity"/>
    <property type="evidence" value="ECO:0007669"/>
    <property type="project" value="UniProtKB-EC"/>
</dbReference>
<dbReference type="EC" id="2.1.1.214" evidence="9"/>
<dbReference type="Gene3D" id="3.40.50.150">
    <property type="entry name" value="Vaccinia Virus protein VP39"/>
    <property type="match status" value="1"/>
</dbReference>
<sequence length="555" mass="63195">MEGERQIGLAAGHRLYILFGVQGPLEEFRLPEIESVAKLFNIQYSWPVEPDHTRPYTLIGLEDDQAAKKLGSRLVSVKHVWQYWASADTYEQIHEIVKGDACRQEWEPYAHDDQCTWKFTTAGHNRTLALPQQVARINRFSYMAFRGPIDLKRPMLEVGLFEEYDENKQWGEKVREARRKVLGEETTGASEDGASEPSAPKLHKDKGKEKLIESGLIDENESLRSVWLARKICDTSRHLIDVFDLKKRAYIGTTSMESEASLLMANQALANPGKWIYDPFAGTGSLLLTASAFGACTFGSDIDGRQIRGKKTGIRHSAEQYGVWNRILDCYTFDMTQHPWRTGELFDAIVTDPPYGVRAGAKRLGREEGEREVLPQIIAGREHEGYHHQFHDYVPPSVGWPMEEVISTLITYALYLLRPGGRLVFFLPTDSAVYEDVDIPVVPGLKTISNSPQQFGKWARRLITMEKTTETEGEWRKALEGLDRGIRRAGAKSTWEREREAQQQQKEDEEEAERRRKPGHADFNVRYQEGFRQVKEGIKNVLLSGGDQSQPVAKE</sequence>
<evidence type="ECO:0000313" key="15">
    <source>
        <dbReference type="Proteomes" id="UP000777482"/>
    </source>
</evidence>
<dbReference type="InterPro" id="IPR016691">
    <property type="entry name" value="TRMT11"/>
</dbReference>
<dbReference type="SUPFAM" id="SSF53335">
    <property type="entry name" value="S-adenosyl-L-methionine-dependent methyltransferases"/>
    <property type="match status" value="1"/>
</dbReference>
<accession>A0A9P6W3Y9</accession>
<evidence type="ECO:0000256" key="4">
    <source>
        <dbReference type="ARBA" id="ARBA00022603"/>
    </source>
</evidence>
<keyword evidence="2" id="KW-0963">Cytoplasm</keyword>
<feature type="domain" description="Ribosomal RNA large subunit methyltransferase K/L-like methyltransferase" evidence="12">
    <location>
        <begin position="247"/>
        <end position="363"/>
    </location>
</feature>
<dbReference type="PIRSF" id="PIRSF017259">
    <property type="entry name" value="tRNA_mtfrase_TRM11"/>
    <property type="match status" value="1"/>
</dbReference>
<feature type="domain" description="tRNA (guanine(10)-N(2))-methyltransferase TRMT11 N-terminal" evidence="13">
    <location>
        <begin position="25"/>
        <end position="169"/>
    </location>
</feature>
<evidence type="ECO:0000256" key="6">
    <source>
        <dbReference type="ARBA" id="ARBA00022691"/>
    </source>
</evidence>
<gene>
    <name evidence="14" type="ORF">C6P46_003667</name>
</gene>
<dbReference type="InterPro" id="IPR029063">
    <property type="entry name" value="SAM-dependent_MTases_sf"/>
</dbReference>
<keyword evidence="7 10" id="KW-0819">tRNA processing</keyword>
<dbReference type="GO" id="GO:0005737">
    <property type="term" value="C:cytoplasm"/>
    <property type="evidence" value="ECO:0007669"/>
    <property type="project" value="UniProtKB-SubCell"/>
</dbReference>
<evidence type="ECO:0000256" key="10">
    <source>
        <dbReference type="PROSITE-ProRule" id="PRU00959"/>
    </source>
</evidence>
<dbReference type="AlphaFoldDB" id="A0A9P6W3Y9"/>
<dbReference type="PRINTS" id="PR00507">
    <property type="entry name" value="N12N6MTFRASE"/>
</dbReference>
<keyword evidence="5 10" id="KW-0808">Transferase</keyword>
<dbReference type="EMBL" id="PUHQ01000030">
    <property type="protein sequence ID" value="KAG0661962.1"/>
    <property type="molecule type" value="Genomic_DNA"/>
</dbReference>
<dbReference type="Pfam" id="PF25904">
    <property type="entry name" value="Tmrp11_N"/>
    <property type="match status" value="1"/>
</dbReference>
<dbReference type="PROSITE" id="PS51627">
    <property type="entry name" value="SAM_MT_TRM11"/>
    <property type="match status" value="1"/>
</dbReference>
<comment type="similarity">
    <text evidence="10">Belongs to the class I-like SAM-binding methyltransferase superfamily. TRM11 methyltransferase family.</text>
</comment>
<name>A0A9P6W3Y9_RHOMI</name>
<dbReference type="Pfam" id="PF01170">
    <property type="entry name" value="UPF0020"/>
    <property type="match status" value="1"/>
</dbReference>
<evidence type="ECO:0000256" key="5">
    <source>
        <dbReference type="ARBA" id="ARBA00022679"/>
    </source>
</evidence>